<evidence type="ECO:0000313" key="2">
    <source>
        <dbReference type="Proteomes" id="UP000322667"/>
    </source>
</evidence>
<accession>A0A5D2KYV5</accession>
<sequence length="96" mass="11223">MSLKANGTIPSSDFKVLPLGLWSSPLKKEAKKADYYFLRLYFFSREKRGKGRKIKMRFMSKMGIANKLYNILLIFVGFKEKAGEKPFSTLALFRFW</sequence>
<protein>
    <submittedName>
        <fullName evidence="1">Uncharacterized protein</fullName>
    </submittedName>
</protein>
<dbReference type="AlphaFoldDB" id="A0A5D2KYV5"/>
<gene>
    <name evidence="1" type="ORF">ES332_D05G236800v1</name>
</gene>
<name>A0A5D2KYV5_GOSTO</name>
<dbReference type="EMBL" id="CM017627">
    <property type="protein sequence ID" value="TYH72180.1"/>
    <property type="molecule type" value="Genomic_DNA"/>
</dbReference>
<organism evidence="1 2">
    <name type="scientific">Gossypium tomentosum</name>
    <name type="common">Hawaiian cotton</name>
    <name type="synonym">Gossypium sandvicense</name>
    <dbReference type="NCBI Taxonomy" id="34277"/>
    <lineage>
        <taxon>Eukaryota</taxon>
        <taxon>Viridiplantae</taxon>
        <taxon>Streptophyta</taxon>
        <taxon>Embryophyta</taxon>
        <taxon>Tracheophyta</taxon>
        <taxon>Spermatophyta</taxon>
        <taxon>Magnoliopsida</taxon>
        <taxon>eudicotyledons</taxon>
        <taxon>Gunneridae</taxon>
        <taxon>Pentapetalae</taxon>
        <taxon>rosids</taxon>
        <taxon>malvids</taxon>
        <taxon>Malvales</taxon>
        <taxon>Malvaceae</taxon>
        <taxon>Malvoideae</taxon>
        <taxon>Gossypium</taxon>
    </lineage>
</organism>
<proteinExistence type="predicted"/>
<reference evidence="1 2" key="1">
    <citation type="submission" date="2019-07" db="EMBL/GenBank/DDBJ databases">
        <title>WGS assembly of Gossypium tomentosum.</title>
        <authorList>
            <person name="Chen Z.J."/>
            <person name="Sreedasyam A."/>
            <person name="Ando A."/>
            <person name="Song Q."/>
            <person name="De L."/>
            <person name="Hulse-Kemp A."/>
            <person name="Ding M."/>
            <person name="Ye W."/>
            <person name="Kirkbride R."/>
            <person name="Jenkins J."/>
            <person name="Plott C."/>
            <person name="Lovell J."/>
            <person name="Lin Y.-M."/>
            <person name="Vaughn R."/>
            <person name="Liu B."/>
            <person name="Li W."/>
            <person name="Simpson S."/>
            <person name="Scheffler B."/>
            <person name="Saski C."/>
            <person name="Grover C."/>
            <person name="Hu G."/>
            <person name="Conover J."/>
            <person name="Carlson J."/>
            <person name="Shu S."/>
            <person name="Boston L."/>
            <person name="Williams M."/>
            <person name="Peterson D."/>
            <person name="Mcgee K."/>
            <person name="Jones D."/>
            <person name="Wendel J."/>
            <person name="Stelly D."/>
            <person name="Grimwood J."/>
            <person name="Schmutz J."/>
        </authorList>
    </citation>
    <scope>NUCLEOTIDE SEQUENCE [LARGE SCALE GENOMIC DNA]</scope>
    <source>
        <strain evidence="1">7179.01</strain>
    </source>
</reference>
<evidence type="ECO:0000313" key="1">
    <source>
        <dbReference type="EMBL" id="TYH72180.1"/>
    </source>
</evidence>
<keyword evidence="2" id="KW-1185">Reference proteome</keyword>
<dbReference type="Proteomes" id="UP000322667">
    <property type="component" value="Chromosome D05"/>
</dbReference>